<dbReference type="InterPro" id="IPR036812">
    <property type="entry name" value="NAD(P)_OxRdtase_dom_sf"/>
</dbReference>
<dbReference type="SUPFAM" id="SSF51430">
    <property type="entry name" value="NAD(P)-linked oxidoreductase"/>
    <property type="match status" value="1"/>
</dbReference>
<dbReference type="EMBL" id="QEYD01000016">
    <property type="protein sequence ID" value="PWE26794.1"/>
    <property type="molecule type" value="Genomic_DNA"/>
</dbReference>
<dbReference type="GO" id="GO:0005737">
    <property type="term" value="C:cytoplasm"/>
    <property type="evidence" value="ECO:0007669"/>
    <property type="project" value="TreeGrafter"/>
</dbReference>
<name>A0A2U2C4R3_9RHOB</name>
<dbReference type="Proteomes" id="UP000244940">
    <property type="component" value="Unassembled WGS sequence"/>
</dbReference>
<dbReference type="OrthoDB" id="9803483at2"/>
<accession>A0A2U2C4R3</accession>
<dbReference type="Pfam" id="PF00248">
    <property type="entry name" value="Aldo_ket_red"/>
    <property type="match status" value="1"/>
</dbReference>
<evidence type="ECO:0000259" key="2">
    <source>
        <dbReference type="Pfam" id="PF00248"/>
    </source>
</evidence>
<protein>
    <submittedName>
        <fullName evidence="3">Aldo/keto reductase</fullName>
    </submittedName>
</protein>
<organism evidence="3 4">
    <name type="scientific">Pararhodobacter marinus</name>
    <dbReference type="NCBI Taxonomy" id="2184063"/>
    <lineage>
        <taxon>Bacteria</taxon>
        <taxon>Pseudomonadati</taxon>
        <taxon>Pseudomonadota</taxon>
        <taxon>Alphaproteobacteria</taxon>
        <taxon>Rhodobacterales</taxon>
        <taxon>Paracoccaceae</taxon>
        <taxon>Pararhodobacter</taxon>
    </lineage>
</organism>
<keyword evidence="1" id="KW-0560">Oxidoreductase</keyword>
<dbReference type="GeneID" id="94367253"/>
<dbReference type="GO" id="GO:0016491">
    <property type="term" value="F:oxidoreductase activity"/>
    <property type="evidence" value="ECO:0007669"/>
    <property type="project" value="UniProtKB-KW"/>
</dbReference>
<comment type="caution">
    <text evidence="3">The sequence shown here is derived from an EMBL/GenBank/DDBJ whole genome shotgun (WGS) entry which is preliminary data.</text>
</comment>
<dbReference type="InterPro" id="IPR020471">
    <property type="entry name" value="AKR"/>
</dbReference>
<evidence type="ECO:0000313" key="4">
    <source>
        <dbReference type="Proteomes" id="UP000244940"/>
    </source>
</evidence>
<dbReference type="AlphaFoldDB" id="A0A2U2C4R3"/>
<dbReference type="InterPro" id="IPR050791">
    <property type="entry name" value="Aldo-Keto_reductase"/>
</dbReference>
<feature type="domain" description="NADP-dependent oxidoreductase" evidence="2">
    <location>
        <begin position="15"/>
        <end position="309"/>
    </location>
</feature>
<dbReference type="PRINTS" id="PR00069">
    <property type="entry name" value="ALDKETRDTASE"/>
</dbReference>
<proteinExistence type="predicted"/>
<reference evidence="3 4" key="1">
    <citation type="submission" date="2018-05" db="EMBL/GenBank/DDBJ databases">
        <title>Pararhodobacter marina sp. nov., isolated from deep-sea water of the Indian Ocean.</title>
        <authorList>
            <person name="Lai Q.Sr."/>
            <person name="Liu X."/>
            <person name="Shao Z."/>
        </authorList>
    </citation>
    <scope>NUCLEOTIDE SEQUENCE [LARGE SCALE GENOMIC DNA]</scope>
    <source>
        <strain evidence="3 4">CIC4N-9</strain>
    </source>
</reference>
<dbReference type="PANTHER" id="PTHR43625">
    <property type="entry name" value="AFLATOXIN B1 ALDEHYDE REDUCTASE"/>
    <property type="match status" value="1"/>
</dbReference>
<dbReference type="RefSeq" id="WP_109535179.1">
    <property type="nucleotide sequence ID" value="NZ_QEYD01000016.1"/>
</dbReference>
<dbReference type="PANTHER" id="PTHR43625:SF40">
    <property type="entry name" value="ALDO-KETO REDUCTASE YAKC [NADP(+)]"/>
    <property type="match status" value="1"/>
</dbReference>
<sequence>MQTRKLGSSGIELSAIGYGAMSFSDFYGPTSEEASHAILDTMRARGVTHLDTANVYGGGRSERWIGSYLARNKGARDEFVIATKASISQDADGKRVLRNDAEHLESELDKSLQKLGVDHVDLFYVHRREASRPVEEVAETLERLRKSGKTRAIGFSEIAPATLRRAAAVTRIDAVQSEYSLQSRAPELGLVQACAELGAALVAFSPVGRGLLTDAPIPMDRVADIPFLKGNPRFRPENYPANLKTTDAFRALAAEKGEPAAALANAWLLAQGAHVLPIPGTRSVQHFEECLRGAEITLTPEDLARIESVLPVGWAHGDRYSDDQWIGPERYC</sequence>
<dbReference type="InterPro" id="IPR023210">
    <property type="entry name" value="NADP_OxRdtase_dom"/>
</dbReference>
<evidence type="ECO:0000256" key="1">
    <source>
        <dbReference type="ARBA" id="ARBA00023002"/>
    </source>
</evidence>
<keyword evidence="4" id="KW-1185">Reference proteome</keyword>
<gene>
    <name evidence="3" type="ORF">C4N9_20370</name>
</gene>
<evidence type="ECO:0000313" key="3">
    <source>
        <dbReference type="EMBL" id="PWE26794.1"/>
    </source>
</evidence>
<dbReference type="Gene3D" id="3.20.20.100">
    <property type="entry name" value="NADP-dependent oxidoreductase domain"/>
    <property type="match status" value="1"/>
</dbReference>